<keyword evidence="3" id="KW-1185">Reference proteome</keyword>
<dbReference type="RefSeq" id="WP_085934643.1">
    <property type="nucleotide sequence ID" value="NZ_FUWJ01000002.1"/>
</dbReference>
<dbReference type="Pfam" id="PF09723">
    <property type="entry name" value="Zn_ribbon_8"/>
    <property type="match status" value="1"/>
</dbReference>
<feature type="domain" description="Putative regulatory protein FmdB zinc ribbon" evidence="1">
    <location>
        <begin position="1"/>
        <end position="42"/>
    </location>
</feature>
<evidence type="ECO:0000259" key="1">
    <source>
        <dbReference type="SMART" id="SM00834"/>
    </source>
</evidence>
<sequence>MPIYDYICDSCGPFEELRPMAECDTPCSCPDCGEPSPRALLTAPRLSCMAVGLRSAFAVNERSANAPQTVDQYKASRHGPGCGCCSSKGRARPVAKGKGGAKSFPAARPWMISH</sequence>
<reference evidence="3" key="1">
    <citation type="submission" date="2017-02" db="EMBL/GenBank/DDBJ databases">
        <authorList>
            <person name="Varghese N."/>
            <person name="Submissions S."/>
        </authorList>
    </citation>
    <scope>NUCLEOTIDE SEQUENCE [LARGE SCALE GENOMIC DNA]</scope>
    <source>
        <strain evidence="3">ATCC 27094</strain>
    </source>
</reference>
<name>A0A1T4PTZ9_9HYPH</name>
<proteinExistence type="predicted"/>
<dbReference type="InterPro" id="IPR013429">
    <property type="entry name" value="Regulatory_FmdB_Zinc_ribbon"/>
</dbReference>
<organism evidence="2 3">
    <name type="scientific">Enhydrobacter aerosaccus</name>
    <dbReference type="NCBI Taxonomy" id="225324"/>
    <lineage>
        <taxon>Bacteria</taxon>
        <taxon>Pseudomonadati</taxon>
        <taxon>Pseudomonadota</taxon>
        <taxon>Alphaproteobacteria</taxon>
        <taxon>Hyphomicrobiales</taxon>
        <taxon>Enhydrobacter</taxon>
    </lineage>
</organism>
<dbReference type="OrthoDB" id="9813321at2"/>
<dbReference type="STRING" id="225324.SAMN02745126_03013"/>
<dbReference type="SMART" id="SM00834">
    <property type="entry name" value="CxxC_CXXC_SSSS"/>
    <property type="match status" value="1"/>
</dbReference>
<dbReference type="Proteomes" id="UP000190092">
    <property type="component" value="Unassembled WGS sequence"/>
</dbReference>
<protein>
    <submittedName>
        <fullName evidence="2">Putative regulatory protein, FmdB family</fullName>
    </submittedName>
</protein>
<dbReference type="AlphaFoldDB" id="A0A1T4PTZ9"/>
<accession>A0A1T4PTZ9</accession>
<evidence type="ECO:0000313" key="3">
    <source>
        <dbReference type="Proteomes" id="UP000190092"/>
    </source>
</evidence>
<dbReference type="NCBIfam" id="TIGR02605">
    <property type="entry name" value="CxxC_CxxC_SSSS"/>
    <property type="match status" value="1"/>
</dbReference>
<evidence type="ECO:0000313" key="2">
    <source>
        <dbReference type="EMBL" id="SJZ95020.1"/>
    </source>
</evidence>
<gene>
    <name evidence="2" type="ORF">SAMN02745126_03013</name>
</gene>
<dbReference type="EMBL" id="FUWJ01000002">
    <property type="protein sequence ID" value="SJZ95020.1"/>
    <property type="molecule type" value="Genomic_DNA"/>
</dbReference>